<evidence type="ECO:0000256" key="1">
    <source>
        <dbReference type="ARBA" id="ARBA00001946"/>
    </source>
</evidence>
<dbReference type="SUPFAM" id="SSF55811">
    <property type="entry name" value="Nudix"/>
    <property type="match status" value="1"/>
</dbReference>
<dbReference type="PANTHER" id="PTHR43046:SF14">
    <property type="entry name" value="MUTT_NUDIX FAMILY PROTEIN"/>
    <property type="match status" value="1"/>
</dbReference>
<dbReference type="Pfam" id="PF00293">
    <property type="entry name" value="NUDIX"/>
    <property type="match status" value="1"/>
</dbReference>
<keyword evidence="5" id="KW-1185">Reference proteome</keyword>
<gene>
    <name evidence="4" type="ORF">EOJ36_02360</name>
</gene>
<dbReference type="Proteomes" id="UP000282832">
    <property type="component" value="Unassembled WGS sequence"/>
</dbReference>
<proteinExistence type="predicted"/>
<comment type="caution">
    <text evidence="4">The sequence shown here is derived from an EMBL/GenBank/DDBJ whole genome shotgun (WGS) entry which is preliminary data.</text>
</comment>
<dbReference type="Gene3D" id="3.90.79.10">
    <property type="entry name" value="Nucleoside Triphosphate Pyrophosphohydrolase"/>
    <property type="match status" value="1"/>
</dbReference>
<protein>
    <submittedName>
        <fullName evidence="4">NUDIX domain-containing protein</fullName>
    </submittedName>
</protein>
<dbReference type="InterPro" id="IPR020084">
    <property type="entry name" value="NUDIX_hydrolase_CS"/>
</dbReference>
<evidence type="ECO:0000313" key="4">
    <source>
        <dbReference type="EMBL" id="RVU26860.1"/>
    </source>
</evidence>
<reference evidence="4 5" key="1">
    <citation type="submission" date="2019-01" db="EMBL/GenBank/DDBJ databases">
        <authorList>
            <person name="Chen W.-M."/>
        </authorList>
    </citation>
    <scope>NUCLEOTIDE SEQUENCE [LARGE SCALE GENOMIC DNA]</scope>
    <source>
        <strain evidence="4 5">FSY-15</strain>
    </source>
</reference>
<dbReference type="InterPro" id="IPR015797">
    <property type="entry name" value="NUDIX_hydrolase-like_dom_sf"/>
</dbReference>
<dbReference type="CDD" id="cd03673">
    <property type="entry name" value="NUDIX_Ap6A_hydrolase"/>
    <property type="match status" value="1"/>
</dbReference>
<name>A0A437PX94_9BACT</name>
<evidence type="ECO:0000259" key="3">
    <source>
        <dbReference type="PROSITE" id="PS51462"/>
    </source>
</evidence>
<dbReference type="InterPro" id="IPR000086">
    <property type="entry name" value="NUDIX_hydrolase_dom"/>
</dbReference>
<dbReference type="OrthoDB" id="9816289at2"/>
<evidence type="ECO:0000313" key="5">
    <source>
        <dbReference type="Proteomes" id="UP000282832"/>
    </source>
</evidence>
<keyword evidence="2" id="KW-0378">Hydrolase</keyword>
<dbReference type="PROSITE" id="PS00893">
    <property type="entry name" value="NUDIX_BOX"/>
    <property type="match status" value="1"/>
</dbReference>
<evidence type="ECO:0000256" key="2">
    <source>
        <dbReference type="ARBA" id="ARBA00022801"/>
    </source>
</evidence>
<dbReference type="EMBL" id="SACY01000001">
    <property type="protein sequence ID" value="RVU26860.1"/>
    <property type="molecule type" value="Genomic_DNA"/>
</dbReference>
<comment type="cofactor">
    <cofactor evidence="1">
        <name>Mg(2+)</name>
        <dbReference type="ChEBI" id="CHEBI:18420"/>
    </cofactor>
</comment>
<organism evidence="4 5">
    <name type="scientific">Sandaracinomonas limnophila</name>
    <dbReference type="NCBI Taxonomy" id="1862386"/>
    <lineage>
        <taxon>Bacteria</taxon>
        <taxon>Pseudomonadati</taxon>
        <taxon>Bacteroidota</taxon>
        <taxon>Cytophagia</taxon>
        <taxon>Cytophagales</taxon>
        <taxon>Flectobacillaceae</taxon>
        <taxon>Sandaracinomonas</taxon>
    </lineage>
</organism>
<accession>A0A437PX94</accession>
<dbReference type="GO" id="GO:0016787">
    <property type="term" value="F:hydrolase activity"/>
    <property type="evidence" value="ECO:0007669"/>
    <property type="project" value="UniProtKB-KW"/>
</dbReference>
<dbReference type="PROSITE" id="PS51462">
    <property type="entry name" value="NUDIX"/>
    <property type="match status" value="1"/>
</dbReference>
<dbReference type="PANTHER" id="PTHR43046">
    <property type="entry name" value="GDP-MANNOSE MANNOSYL HYDROLASE"/>
    <property type="match status" value="1"/>
</dbReference>
<feature type="domain" description="Nudix hydrolase" evidence="3">
    <location>
        <begin position="94"/>
        <end position="222"/>
    </location>
</feature>
<dbReference type="RefSeq" id="WP_127802411.1">
    <property type="nucleotide sequence ID" value="NZ_SACY01000001.1"/>
</dbReference>
<dbReference type="AlphaFoldDB" id="A0A437PX94"/>
<sequence>MVIFIDDRPVRILKKSKAKSLQQDEDFDLILDARLQTIRVEKFIGHTCLLNVTANQLEKVVLQLHEKSDLKFSSLYVICENKKEAKSKVKALYQMVEAAGGVVVNEETKVLWIHRLGKWDLPKGKLEKGEKFKVAAIREVKEECNVDANLIDKICSTYHTYTHKNQLVLKKTKWYLMKSKDQNNLTAQTEENIDKVEWQTVQQMNKSMTNTYSSIRYVIQNFQLLGF</sequence>